<comment type="caution">
    <text evidence="1">The sequence shown here is derived from an EMBL/GenBank/DDBJ whole genome shotgun (WGS) entry which is preliminary data.</text>
</comment>
<keyword evidence="2" id="KW-1185">Reference proteome</keyword>
<dbReference type="PANTHER" id="PTHR35841">
    <property type="entry name" value="PHOSPHONATES-BINDING PERIPLASMIC PROTEIN"/>
    <property type="match status" value="1"/>
</dbReference>
<dbReference type="PANTHER" id="PTHR35841:SF1">
    <property type="entry name" value="PHOSPHONATES-BINDING PERIPLASMIC PROTEIN"/>
    <property type="match status" value="1"/>
</dbReference>
<name>A0A1Y2K193_9PROT</name>
<proteinExistence type="predicted"/>
<dbReference type="SUPFAM" id="SSF53850">
    <property type="entry name" value="Periplasmic binding protein-like II"/>
    <property type="match status" value="1"/>
</dbReference>
<reference evidence="1 2" key="1">
    <citation type="journal article" date="2016" name="BMC Genomics">
        <title>Combined genomic and structural analyses of a cultured magnetotactic bacterium reveals its niche adaptation to a dynamic environment.</title>
        <authorList>
            <person name="Araujo A.C."/>
            <person name="Morillo V."/>
            <person name="Cypriano J."/>
            <person name="Teixeira L.C."/>
            <person name="Leao P."/>
            <person name="Lyra S."/>
            <person name="Almeida L.G."/>
            <person name="Bazylinski D.A."/>
            <person name="Vasconcellos A.T."/>
            <person name="Abreu F."/>
            <person name="Lins U."/>
        </authorList>
    </citation>
    <scope>NUCLEOTIDE SEQUENCE [LARGE SCALE GENOMIC DNA]</scope>
    <source>
        <strain evidence="1 2">IT-1</strain>
    </source>
</reference>
<evidence type="ECO:0000313" key="1">
    <source>
        <dbReference type="EMBL" id="OSM01820.1"/>
    </source>
</evidence>
<sequence>MLAFVAGCQDEQQAPYAPQFSDQSPRKTPQYIFGVHPLHNPARLFAVYQPLVDYLNARLEGSRLVLEASRNYAAYDKKLFGGHFHLALPNPYQTVASLKHGYRVFGKMGDDENFRGIILVRKDSGIHEPADLKGRVVSYPAPTALAATMMPQWFLFSHGVDVMKEIDNRYVGSQESSMMNVYLGESAAGATWPPPWRAFAKERPDVAAELEVKWRTPPLPNNGLVARMDTPQELVRRVGELLFALHTNPQGRAILEPMELSRFEAADADAYQPVVAFLQRFSRELRPIRGQQ</sequence>
<organism evidence="1 2">
    <name type="scientific">Magnetofaba australis IT-1</name>
    <dbReference type="NCBI Taxonomy" id="1434232"/>
    <lineage>
        <taxon>Bacteria</taxon>
        <taxon>Pseudomonadati</taxon>
        <taxon>Pseudomonadota</taxon>
        <taxon>Magnetococcia</taxon>
        <taxon>Magnetococcales</taxon>
        <taxon>Magnetococcaceae</taxon>
        <taxon>Magnetofaba</taxon>
    </lineage>
</organism>
<evidence type="ECO:0000313" key="2">
    <source>
        <dbReference type="Proteomes" id="UP000194003"/>
    </source>
</evidence>
<dbReference type="Pfam" id="PF12974">
    <property type="entry name" value="Phosphonate-bd"/>
    <property type="match status" value="1"/>
</dbReference>
<accession>A0A1Y2K193</accession>
<dbReference type="AlphaFoldDB" id="A0A1Y2K193"/>
<dbReference type="EMBL" id="LVJN01000020">
    <property type="protein sequence ID" value="OSM01820.1"/>
    <property type="molecule type" value="Genomic_DNA"/>
</dbReference>
<dbReference type="RefSeq" id="WP_143814866.1">
    <property type="nucleotide sequence ID" value="NZ_LVJN01000020.1"/>
</dbReference>
<dbReference type="OrthoDB" id="5343002at2"/>
<dbReference type="Gene3D" id="3.40.190.10">
    <property type="entry name" value="Periplasmic binding protein-like II"/>
    <property type="match status" value="2"/>
</dbReference>
<dbReference type="Proteomes" id="UP000194003">
    <property type="component" value="Unassembled WGS sequence"/>
</dbReference>
<protein>
    <submittedName>
        <fullName evidence="1">Putative phosphonate-binding periplasmic protein</fullName>
    </submittedName>
</protein>
<gene>
    <name evidence="1" type="ORF">MAIT1_01863</name>
</gene>
<dbReference type="STRING" id="1434232.MAIT1_01863"/>